<accession>A0A840MTA2</accession>
<sequence length="144" mass="16272">MLRLEIRSSPLLAGLVQAMHGLAVCATLLASAIPLSIRLLAVGLVLASAVWHWRHRAIQHIDGLEINARDQVSIAVDQRWQPALIRGDSLVTSTLMILVLQTDTKIHRLVMLPDQVEHEASRRLRVWLKWRWRVDLAANPHEVP</sequence>
<gene>
    <name evidence="1" type="ORF">HNQ59_003766</name>
</gene>
<proteinExistence type="predicted"/>
<dbReference type="Pfam" id="PF07254">
    <property type="entry name" value="Cpta_toxin"/>
    <property type="match status" value="1"/>
</dbReference>
<dbReference type="AlphaFoldDB" id="A0A840MTA2"/>
<dbReference type="EMBL" id="JACHHY010000035">
    <property type="protein sequence ID" value="MBB5020447.1"/>
    <property type="molecule type" value="Genomic_DNA"/>
</dbReference>
<keyword evidence="2" id="KW-1185">Reference proteome</keyword>
<dbReference type="Proteomes" id="UP000575898">
    <property type="component" value="Unassembled WGS sequence"/>
</dbReference>
<evidence type="ECO:0000313" key="2">
    <source>
        <dbReference type="Proteomes" id="UP000575898"/>
    </source>
</evidence>
<dbReference type="RefSeq" id="WP_184041838.1">
    <property type="nucleotide sequence ID" value="NZ_JACHHY010000035.1"/>
</dbReference>
<evidence type="ECO:0000313" key="1">
    <source>
        <dbReference type="EMBL" id="MBB5020447.1"/>
    </source>
</evidence>
<organism evidence="1 2">
    <name type="scientific">Chitinivorax tropicus</name>
    <dbReference type="NCBI Taxonomy" id="714531"/>
    <lineage>
        <taxon>Bacteria</taxon>
        <taxon>Pseudomonadati</taxon>
        <taxon>Pseudomonadota</taxon>
        <taxon>Betaproteobacteria</taxon>
        <taxon>Chitinivorax</taxon>
    </lineage>
</organism>
<evidence type="ECO:0008006" key="3">
    <source>
        <dbReference type="Google" id="ProtNLM"/>
    </source>
</evidence>
<protein>
    <recommendedName>
        <fullName evidence="3">Toxin CptA</fullName>
    </recommendedName>
</protein>
<dbReference type="InterPro" id="IPR009883">
    <property type="entry name" value="YgfX"/>
</dbReference>
<name>A0A840MTA2_9PROT</name>
<comment type="caution">
    <text evidence="1">The sequence shown here is derived from an EMBL/GenBank/DDBJ whole genome shotgun (WGS) entry which is preliminary data.</text>
</comment>
<reference evidence="1 2" key="1">
    <citation type="submission" date="2020-08" db="EMBL/GenBank/DDBJ databases">
        <title>Genomic Encyclopedia of Type Strains, Phase IV (KMG-IV): sequencing the most valuable type-strain genomes for metagenomic binning, comparative biology and taxonomic classification.</title>
        <authorList>
            <person name="Goeker M."/>
        </authorList>
    </citation>
    <scope>NUCLEOTIDE SEQUENCE [LARGE SCALE GENOMIC DNA]</scope>
    <source>
        <strain evidence="1 2">DSM 27165</strain>
    </source>
</reference>